<dbReference type="OrthoDB" id="9811823at2"/>
<keyword evidence="2 4" id="KW-0819">tRNA processing</keyword>
<evidence type="ECO:0000256" key="4">
    <source>
        <dbReference type="HAMAP-Rule" id="MF_00171"/>
    </source>
</evidence>
<dbReference type="InterPro" id="IPR020097">
    <property type="entry name" value="PsdUridine_synth_TruA_a/b_dom"/>
</dbReference>
<evidence type="ECO:0000256" key="7">
    <source>
        <dbReference type="RuleBase" id="RU003792"/>
    </source>
</evidence>
<comment type="subunit">
    <text evidence="4">Homodimer.</text>
</comment>
<dbReference type="HAMAP" id="MF_00171">
    <property type="entry name" value="TruA"/>
    <property type="match status" value="1"/>
</dbReference>
<evidence type="ECO:0000256" key="2">
    <source>
        <dbReference type="ARBA" id="ARBA00022694"/>
    </source>
</evidence>
<comment type="similarity">
    <text evidence="1 4 7">Belongs to the tRNA pseudouridine synthase TruA family.</text>
</comment>
<gene>
    <name evidence="4 9" type="primary">truA</name>
    <name evidence="9" type="ORF">E8A74_02880</name>
</gene>
<dbReference type="InterPro" id="IPR020094">
    <property type="entry name" value="TruA/RsuA/RluB/E/F_N"/>
</dbReference>
<dbReference type="InterPro" id="IPR001406">
    <property type="entry name" value="PsdUridine_synth_TruA"/>
</dbReference>
<dbReference type="AlphaFoldDB" id="A0A4U1JJH0"/>
<dbReference type="Proteomes" id="UP000309215">
    <property type="component" value="Unassembled WGS sequence"/>
</dbReference>
<dbReference type="CDD" id="cd02570">
    <property type="entry name" value="PseudoU_synth_EcTruA"/>
    <property type="match status" value="1"/>
</dbReference>
<protein>
    <recommendedName>
        <fullName evidence="4">tRNA pseudouridine synthase A</fullName>
        <ecNumber evidence="4">5.4.99.12</ecNumber>
    </recommendedName>
    <alternativeName>
        <fullName evidence="4">tRNA pseudouridine(38-40) synthase</fullName>
    </alternativeName>
    <alternativeName>
        <fullName evidence="4">tRNA pseudouridylate synthase I</fullName>
    </alternativeName>
    <alternativeName>
        <fullName evidence="4">tRNA-uridine isomerase I</fullName>
    </alternativeName>
</protein>
<organism evidence="9 10">
    <name type="scientific">Polyangium fumosum</name>
    <dbReference type="NCBI Taxonomy" id="889272"/>
    <lineage>
        <taxon>Bacteria</taxon>
        <taxon>Pseudomonadati</taxon>
        <taxon>Myxococcota</taxon>
        <taxon>Polyangia</taxon>
        <taxon>Polyangiales</taxon>
        <taxon>Polyangiaceae</taxon>
        <taxon>Polyangium</taxon>
    </lineage>
</organism>
<sequence>MNEPADERGESPLPDGILLTVAYDGRIFSGFAHQPDRRTIAGELLAAVRALDPTIREIRGSSRTDAGVHAFGQRVAFDPSRVVPPRGWVLGTARHLPKEIAVRRASLVPRGFTPRFASQGKRYRYLLLRDLVRDPFLEGRVWRVDQLRDDAAITRAAAEASLAVGTHDFAAFRSAADPRENTVRTLRRVSVEVDRDDPRLVRIEVEGDAFMHNMVRILVGTFVDVARERLAPGAVSRALASKRRDDAGITAPPDGLYLVSVTLADEGREAWPSETRT</sequence>
<evidence type="ECO:0000259" key="8">
    <source>
        <dbReference type="Pfam" id="PF01416"/>
    </source>
</evidence>
<accession>A0A4U1JJH0</accession>
<dbReference type="PANTHER" id="PTHR11142:SF0">
    <property type="entry name" value="TRNA PSEUDOURIDINE SYNTHASE-LIKE 1"/>
    <property type="match status" value="1"/>
</dbReference>
<comment type="caution">
    <text evidence="9">The sequence shown here is derived from an EMBL/GenBank/DDBJ whole genome shotgun (WGS) entry which is preliminary data.</text>
</comment>
<evidence type="ECO:0000256" key="5">
    <source>
        <dbReference type="PIRSR" id="PIRSR001430-1"/>
    </source>
</evidence>
<keyword evidence="10" id="KW-1185">Reference proteome</keyword>
<dbReference type="PIRSF" id="PIRSF001430">
    <property type="entry name" value="tRNA_psdUrid_synth"/>
    <property type="match status" value="1"/>
</dbReference>
<dbReference type="EMBL" id="SSMQ01000002">
    <property type="protein sequence ID" value="TKD12710.1"/>
    <property type="molecule type" value="Genomic_DNA"/>
</dbReference>
<proteinExistence type="inferred from homology"/>
<evidence type="ECO:0000256" key="6">
    <source>
        <dbReference type="PIRSR" id="PIRSR001430-2"/>
    </source>
</evidence>
<feature type="domain" description="Pseudouridine synthase I TruA alpha/beta" evidence="8">
    <location>
        <begin position="21"/>
        <end position="110"/>
    </location>
</feature>
<dbReference type="Gene3D" id="3.30.70.660">
    <property type="entry name" value="Pseudouridine synthase I, catalytic domain, C-terminal subdomain"/>
    <property type="match status" value="1"/>
</dbReference>
<name>A0A4U1JJH0_9BACT</name>
<evidence type="ECO:0000313" key="9">
    <source>
        <dbReference type="EMBL" id="TKD12710.1"/>
    </source>
</evidence>
<dbReference type="NCBIfam" id="TIGR00071">
    <property type="entry name" value="hisT_truA"/>
    <property type="match status" value="1"/>
</dbReference>
<feature type="active site" description="Nucleophile" evidence="4 5">
    <location>
        <position position="65"/>
    </location>
</feature>
<dbReference type="InterPro" id="IPR020095">
    <property type="entry name" value="PsdUridine_synth_TruA_C"/>
</dbReference>
<dbReference type="SUPFAM" id="SSF55120">
    <property type="entry name" value="Pseudouridine synthase"/>
    <property type="match status" value="1"/>
</dbReference>
<evidence type="ECO:0000256" key="3">
    <source>
        <dbReference type="ARBA" id="ARBA00023235"/>
    </source>
</evidence>
<reference evidence="9 10" key="1">
    <citation type="submission" date="2019-04" db="EMBL/GenBank/DDBJ databases">
        <authorList>
            <person name="Li Y."/>
            <person name="Wang J."/>
        </authorList>
    </citation>
    <scope>NUCLEOTIDE SEQUENCE [LARGE SCALE GENOMIC DNA]</scope>
    <source>
        <strain evidence="9 10">DSM 14668</strain>
    </source>
</reference>
<evidence type="ECO:0000256" key="1">
    <source>
        <dbReference type="ARBA" id="ARBA00009375"/>
    </source>
</evidence>
<keyword evidence="3 4" id="KW-0413">Isomerase</keyword>
<dbReference type="GO" id="GO:0031119">
    <property type="term" value="P:tRNA pseudouridine synthesis"/>
    <property type="evidence" value="ECO:0007669"/>
    <property type="project" value="UniProtKB-UniRule"/>
</dbReference>
<dbReference type="InterPro" id="IPR020103">
    <property type="entry name" value="PsdUridine_synth_cat_dom_sf"/>
</dbReference>
<comment type="caution">
    <text evidence="4">Lacks conserved residue(s) required for the propagation of feature annotation.</text>
</comment>
<dbReference type="Pfam" id="PF01416">
    <property type="entry name" value="PseudoU_synth_1"/>
    <property type="match status" value="2"/>
</dbReference>
<dbReference type="GO" id="GO:0160147">
    <property type="term" value="F:tRNA pseudouridine(38-40) synthase activity"/>
    <property type="evidence" value="ECO:0007669"/>
    <property type="project" value="UniProtKB-EC"/>
</dbReference>
<dbReference type="GO" id="GO:0003723">
    <property type="term" value="F:RNA binding"/>
    <property type="evidence" value="ECO:0007669"/>
    <property type="project" value="InterPro"/>
</dbReference>
<evidence type="ECO:0000313" key="10">
    <source>
        <dbReference type="Proteomes" id="UP000309215"/>
    </source>
</evidence>
<dbReference type="RefSeq" id="WP_136927347.1">
    <property type="nucleotide sequence ID" value="NZ_SSMQ01000002.1"/>
</dbReference>
<dbReference type="EC" id="5.4.99.12" evidence="4"/>
<comment type="function">
    <text evidence="4">Formation of pseudouridine at positions 38, 39 and 40 in the anticodon stem and loop of transfer RNAs.</text>
</comment>
<comment type="catalytic activity">
    <reaction evidence="4 7">
        <text>uridine(38/39/40) in tRNA = pseudouridine(38/39/40) in tRNA</text>
        <dbReference type="Rhea" id="RHEA:22376"/>
        <dbReference type="Rhea" id="RHEA-COMP:10085"/>
        <dbReference type="Rhea" id="RHEA-COMP:10087"/>
        <dbReference type="ChEBI" id="CHEBI:65314"/>
        <dbReference type="ChEBI" id="CHEBI:65315"/>
        <dbReference type="EC" id="5.4.99.12"/>
    </reaction>
</comment>
<feature type="binding site" evidence="4 6">
    <location>
        <position position="123"/>
    </location>
    <ligand>
        <name>substrate</name>
    </ligand>
</feature>
<dbReference type="Gene3D" id="3.30.70.580">
    <property type="entry name" value="Pseudouridine synthase I, catalytic domain, N-terminal subdomain"/>
    <property type="match status" value="1"/>
</dbReference>
<feature type="domain" description="Pseudouridine synthase I TruA alpha/beta" evidence="8">
    <location>
        <begin position="163"/>
        <end position="261"/>
    </location>
</feature>
<dbReference type="PANTHER" id="PTHR11142">
    <property type="entry name" value="PSEUDOURIDYLATE SYNTHASE"/>
    <property type="match status" value="1"/>
</dbReference>